<dbReference type="AlphaFoldDB" id="A0ABD3BAG1"/>
<accession>A0ABD3BAG1</accession>
<dbReference type="PANTHER" id="PTHR47602">
    <property type="entry name" value="F-BOX PROTEIN SKIP22"/>
    <property type="match status" value="1"/>
</dbReference>
<sequence>MKLRLESKETLIIEVPNPCTLSQLKQTIVQSFLNSPSPDSIRLSLNRKDELQSNGGDSLHSHGIAAGDLIYFSLEQPVAAPMSPNPQNTLPQITPDFAMVSEMDENIEEMEVDNEDNIEIDVAVGKSFSVPGFLKKVAMAELGFLRKVSMAELGHGAGKNLRLIVIGIHMVMLETGFVCFDKKANIVADGFTFLKKWSSSPFNVSLCYTLQESLSSCVIKSVVLKFQTLGKFINVYSTLESGPGKKSSTHRVQLDEDQMVPFLTAVLANCVGETGVILGNLEKKVFEFWRTVKDSIVLPLLIDLCEEIGLQLPPCFMRLPTDLKMRILESLPGTDVARASCVCSELRHLGSSNNLWKMKYAEVFGDTKKHEEGIWKTRFARDWESLMFWKDSRKGSRASAAPYGLEPYRGVDPYLARRRSVLNRRRYPNPIMVPQVPRRSLFMCRKGRELSHNFRTH</sequence>
<dbReference type="InterPro" id="IPR036047">
    <property type="entry name" value="F-box-like_dom_sf"/>
</dbReference>
<dbReference type="SMART" id="SM00256">
    <property type="entry name" value="FBOX"/>
    <property type="match status" value="1"/>
</dbReference>
<dbReference type="SUPFAM" id="SSF81383">
    <property type="entry name" value="F-box domain"/>
    <property type="match status" value="1"/>
</dbReference>
<dbReference type="EMBL" id="JAVIJP010000107">
    <property type="protein sequence ID" value="KAL3614376.1"/>
    <property type="molecule type" value="Genomic_DNA"/>
</dbReference>
<dbReference type="PANTHER" id="PTHR47602:SF2">
    <property type="entry name" value="F-BOX PROTEIN SKIP22"/>
    <property type="match status" value="1"/>
</dbReference>
<dbReference type="InterPro" id="IPR029071">
    <property type="entry name" value="Ubiquitin-like_domsf"/>
</dbReference>
<dbReference type="CDD" id="cd22165">
    <property type="entry name" value="F-box_AtSKIP22-like"/>
    <property type="match status" value="1"/>
</dbReference>
<dbReference type="Proteomes" id="UP001632038">
    <property type="component" value="Unassembled WGS sequence"/>
</dbReference>
<evidence type="ECO:0000259" key="1">
    <source>
        <dbReference type="PROSITE" id="PS50181"/>
    </source>
</evidence>
<organism evidence="2 3">
    <name type="scientific">Castilleja foliolosa</name>
    <dbReference type="NCBI Taxonomy" id="1961234"/>
    <lineage>
        <taxon>Eukaryota</taxon>
        <taxon>Viridiplantae</taxon>
        <taxon>Streptophyta</taxon>
        <taxon>Embryophyta</taxon>
        <taxon>Tracheophyta</taxon>
        <taxon>Spermatophyta</taxon>
        <taxon>Magnoliopsida</taxon>
        <taxon>eudicotyledons</taxon>
        <taxon>Gunneridae</taxon>
        <taxon>Pentapetalae</taxon>
        <taxon>asterids</taxon>
        <taxon>lamiids</taxon>
        <taxon>Lamiales</taxon>
        <taxon>Orobanchaceae</taxon>
        <taxon>Pedicularideae</taxon>
        <taxon>Castillejinae</taxon>
        <taxon>Castilleja</taxon>
    </lineage>
</organism>
<feature type="domain" description="F-box" evidence="1">
    <location>
        <begin position="313"/>
        <end position="359"/>
    </location>
</feature>
<keyword evidence="3" id="KW-1185">Reference proteome</keyword>
<comment type="caution">
    <text evidence="2">The sequence shown here is derived from an EMBL/GenBank/DDBJ whole genome shotgun (WGS) entry which is preliminary data.</text>
</comment>
<proteinExistence type="predicted"/>
<dbReference type="PROSITE" id="PS50181">
    <property type="entry name" value="FBOX"/>
    <property type="match status" value="1"/>
</dbReference>
<dbReference type="SUPFAM" id="SSF54236">
    <property type="entry name" value="Ubiquitin-like"/>
    <property type="match status" value="1"/>
</dbReference>
<protein>
    <recommendedName>
        <fullName evidence="1">F-box domain-containing protein</fullName>
    </recommendedName>
</protein>
<gene>
    <name evidence="2" type="ORF">CASFOL_042450</name>
</gene>
<dbReference type="Gene3D" id="3.40.1000.30">
    <property type="match status" value="1"/>
</dbReference>
<dbReference type="Pfam" id="PF12937">
    <property type="entry name" value="F-box-like"/>
    <property type="match status" value="1"/>
</dbReference>
<evidence type="ECO:0000313" key="2">
    <source>
        <dbReference type="EMBL" id="KAL3614376.1"/>
    </source>
</evidence>
<dbReference type="InterPro" id="IPR001810">
    <property type="entry name" value="F-box_dom"/>
</dbReference>
<dbReference type="Gene3D" id="1.20.1280.50">
    <property type="match status" value="1"/>
</dbReference>
<name>A0ABD3BAG1_9LAMI</name>
<reference evidence="3" key="1">
    <citation type="journal article" date="2024" name="IScience">
        <title>Strigolactones Initiate the Formation of Haustorium-like Structures in Castilleja.</title>
        <authorList>
            <person name="Buerger M."/>
            <person name="Peterson D."/>
            <person name="Chory J."/>
        </authorList>
    </citation>
    <scope>NUCLEOTIDE SEQUENCE [LARGE SCALE GENOMIC DNA]</scope>
</reference>
<evidence type="ECO:0000313" key="3">
    <source>
        <dbReference type="Proteomes" id="UP001632038"/>
    </source>
</evidence>